<protein>
    <recommendedName>
        <fullName evidence="3">indole-3-glycerol-phosphate synthase</fullName>
        <ecNumber evidence="3">4.1.1.48</ecNumber>
    </recommendedName>
</protein>
<dbReference type="AlphaFoldDB" id="A0AAE3R8C7"/>
<dbReference type="InterPro" id="IPR045186">
    <property type="entry name" value="Indole-3-glycerol_P_synth"/>
</dbReference>
<gene>
    <name evidence="10" type="primary">trpC</name>
    <name evidence="10" type="ORF">QNI22_21550</name>
</gene>
<keyword evidence="4" id="KW-0028">Amino-acid biosynthesis</keyword>
<dbReference type="GO" id="GO:0004425">
    <property type="term" value="F:indole-3-glycerol-phosphate synthase activity"/>
    <property type="evidence" value="ECO:0007669"/>
    <property type="project" value="UniProtKB-EC"/>
</dbReference>
<evidence type="ECO:0000256" key="3">
    <source>
        <dbReference type="ARBA" id="ARBA00012362"/>
    </source>
</evidence>
<evidence type="ECO:0000256" key="8">
    <source>
        <dbReference type="ARBA" id="ARBA00023239"/>
    </source>
</evidence>
<dbReference type="EMBL" id="JASJOU010000007">
    <property type="protein sequence ID" value="MDJ1503269.1"/>
    <property type="molecule type" value="Genomic_DNA"/>
</dbReference>
<comment type="catalytic activity">
    <reaction evidence="1">
        <text>1-(2-carboxyphenylamino)-1-deoxy-D-ribulose 5-phosphate + H(+) = (1S,2R)-1-C-(indol-3-yl)glycerol 3-phosphate + CO2 + H2O</text>
        <dbReference type="Rhea" id="RHEA:23476"/>
        <dbReference type="ChEBI" id="CHEBI:15377"/>
        <dbReference type="ChEBI" id="CHEBI:15378"/>
        <dbReference type="ChEBI" id="CHEBI:16526"/>
        <dbReference type="ChEBI" id="CHEBI:58613"/>
        <dbReference type="ChEBI" id="CHEBI:58866"/>
        <dbReference type="EC" id="4.1.1.48"/>
    </reaction>
</comment>
<comment type="pathway">
    <text evidence="2">Amino-acid biosynthesis; L-tryptophan biosynthesis; L-tryptophan from chorismate: step 4/5.</text>
</comment>
<keyword evidence="7" id="KW-0057">Aromatic amino acid biosynthesis</keyword>
<dbReference type="FunFam" id="3.20.20.70:FF:000024">
    <property type="entry name" value="Indole-3-glycerol phosphate synthase"/>
    <property type="match status" value="1"/>
</dbReference>
<dbReference type="PANTHER" id="PTHR22854">
    <property type="entry name" value="TRYPTOPHAN BIOSYNTHESIS PROTEIN"/>
    <property type="match status" value="1"/>
</dbReference>
<accession>A0AAE3R8C7</accession>
<dbReference type="NCBIfam" id="NF001377">
    <property type="entry name" value="PRK00278.2-4"/>
    <property type="match status" value="1"/>
</dbReference>
<dbReference type="InterPro" id="IPR013798">
    <property type="entry name" value="Indole-3-glycerol_P_synth_dom"/>
</dbReference>
<dbReference type="SUPFAM" id="SSF51366">
    <property type="entry name" value="Ribulose-phoshate binding barrel"/>
    <property type="match status" value="1"/>
</dbReference>
<evidence type="ECO:0000256" key="1">
    <source>
        <dbReference type="ARBA" id="ARBA00001633"/>
    </source>
</evidence>
<dbReference type="GO" id="GO:0004640">
    <property type="term" value="F:phosphoribosylanthranilate isomerase activity"/>
    <property type="evidence" value="ECO:0007669"/>
    <property type="project" value="TreeGrafter"/>
</dbReference>
<keyword evidence="5" id="KW-0210">Decarboxylase</keyword>
<sequence length="266" mass="29615">MNILDEIIAHKKGEVAERKSLTAVSVLEKSDLFGRKTVSLRESLLNPEKSGIIAEHKRKSPSKGIINQQVSVEQVTTGYTQGGASALSVLTDQKYFDGTDEHLLRARKANPDTPILRKDFVIDEYQLIEAKSLGADIILLIAANLTPNQCKQLAKAAKALTLEVLLEVHNLEELESSVNEYIDVIGVNNRDLKRMKTDINISKELSERIPGEFLKISESGIHLPEVLQDLRHNYGYNGFLIGEYFMQHSDPGVAFSNFVADIKQMA</sequence>
<keyword evidence="6" id="KW-0822">Tryptophan biosynthesis</keyword>
<name>A0AAE3R8C7_9BACT</name>
<evidence type="ECO:0000256" key="4">
    <source>
        <dbReference type="ARBA" id="ARBA00022605"/>
    </source>
</evidence>
<dbReference type="EC" id="4.1.1.48" evidence="3"/>
<dbReference type="CDD" id="cd00331">
    <property type="entry name" value="IGPS"/>
    <property type="match status" value="1"/>
</dbReference>
<proteinExistence type="predicted"/>
<evidence type="ECO:0000256" key="7">
    <source>
        <dbReference type="ARBA" id="ARBA00023141"/>
    </source>
</evidence>
<keyword evidence="11" id="KW-1185">Reference proteome</keyword>
<evidence type="ECO:0000256" key="6">
    <source>
        <dbReference type="ARBA" id="ARBA00022822"/>
    </source>
</evidence>
<dbReference type="InterPro" id="IPR013785">
    <property type="entry name" value="Aldolase_TIM"/>
</dbReference>
<dbReference type="InterPro" id="IPR011060">
    <property type="entry name" value="RibuloseP-bd_barrel"/>
</dbReference>
<evidence type="ECO:0000259" key="9">
    <source>
        <dbReference type="Pfam" id="PF00218"/>
    </source>
</evidence>
<evidence type="ECO:0000256" key="5">
    <source>
        <dbReference type="ARBA" id="ARBA00022793"/>
    </source>
</evidence>
<dbReference type="GO" id="GO:0000162">
    <property type="term" value="P:L-tryptophan biosynthetic process"/>
    <property type="evidence" value="ECO:0007669"/>
    <property type="project" value="UniProtKB-KW"/>
</dbReference>
<evidence type="ECO:0000256" key="2">
    <source>
        <dbReference type="ARBA" id="ARBA00004696"/>
    </source>
</evidence>
<evidence type="ECO:0000313" key="11">
    <source>
        <dbReference type="Proteomes" id="UP001232063"/>
    </source>
</evidence>
<dbReference type="Proteomes" id="UP001232063">
    <property type="component" value="Unassembled WGS sequence"/>
</dbReference>
<evidence type="ECO:0000313" key="10">
    <source>
        <dbReference type="EMBL" id="MDJ1503269.1"/>
    </source>
</evidence>
<reference evidence="10" key="1">
    <citation type="submission" date="2023-05" db="EMBL/GenBank/DDBJ databases">
        <authorList>
            <person name="Zhang X."/>
        </authorList>
    </citation>
    <scope>NUCLEOTIDE SEQUENCE</scope>
    <source>
        <strain evidence="10">BD1B2-1</strain>
    </source>
</reference>
<comment type="caution">
    <text evidence="10">The sequence shown here is derived from an EMBL/GenBank/DDBJ whole genome shotgun (WGS) entry which is preliminary data.</text>
</comment>
<organism evidence="10 11">
    <name type="scientific">Xanthocytophaga agilis</name>
    <dbReference type="NCBI Taxonomy" id="3048010"/>
    <lineage>
        <taxon>Bacteria</taxon>
        <taxon>Pseudomonadati</taxon>
        <taxon>Bacteroidota</taxon>
        <taxon>Cytophagia</taxon>
        <taxon>Cytophagales</taxon>
        <taxon>Rhodocytophagaceae</taxon>
        <taxon>Xanthocytophaga</taxon>
    </lineage>
</organism>
<dbReference type="Pfam" id="PF00218">
    <property type="entry name" value="IGPS"/>
    <property type="match status" value="1"/>
</dbReference>
<dbReference type="RefSeq" id="WP_314513852.1">
    <property type="nucleotide sequence ID" value="NZ_JASJOU010000007.1"/>
</dbReference>
<feature type="domain" description="Indole-3-glycerol phosphate synthase" evidence="9">
    <location>
        <begin position="4"/>
        <end position="252"/>
    </location>
</feature>
<dbReference type="Gene3D" id="3.20.20.70">
    <property type="entry name" value="Aldolase class I"/>
    <property type="match status" value="1"/>
</dbReference>
<dbReference type="PANTHER" id="PTHR22854:SF2">
    <property type="entry name" value="INDOLE-3-GLYCEROL-PHOSPHATE SYNTHASE"/>
    <property type="match status" value="1"/>
</dbReference>
<keyword evidence="8 10" id="KW-0456">Lyase</keyword>